<comment type="caution">
    <text evidence="3">The sequence shown here is derived from an EMBL/GenBank/DDBJ whole genome shotgun (WGS) entry which is preliminary data.</text>
</comment>
<dbReference type="Proteomes" id="UP000604046">
    <property type="component" value="Unassembled WGS sequence"/>
</dbReference>
<dbReference type="AlphaFoldDB" id="A0A812TCI0"/>
<organism evidence="3 4">
    <name type="scientific">Symbiodinium natans</name>
    <dbReference type="NCBI Taxonomy" id="878477"/>
    <lineage>
        <taxon>Eukaryota</taxon>
        <taxon>Sar</taxon>
        <taxon>Alveolata</taxon>
        <taxon>Dinophyceae</taxon>
        <taxon>Suessiales</taxon>
        <taxon>Symbiodiniaceae</taxon>
        <taxon>Symbiodinium</taxon>
    </lineage>
</organism>
<reference evidence="3" key="1">
    <citation type="submission" date="2021-02" db="EMBL/GenBank/DDBJ databases">
        <authorList>
            <person name="Dougan E. K."/>
            <person name="Rhodes N."/>
            <person name="Thang M."/>
            <person name="Chan C."/>
        </authorList>
    </citation>
    <scope>NUCLEOTIDE SEQUENCE</scope>
</reference>
<name>A0A812TCI0_9DINO</name>
<evidence type="ECO:0000313" key="4">
    <source>
        <dbReference type="Proteomes" id="UP000604046"/>
    </source>
</evidence>
<dbReference type="Gene3D" id="1.25.40.10">
    <property type="entry name" value="Tetratricopeptide repeat domain"/>
    <property type="match status" value="4"/>
</dbReference>
<dbReference type="EMBL" id="CAJNDS010002546">
    <property type="protein sequence ID" value="CAE7520762.1"/>
    <property type="molecule type" value="Genomic_DNA"/>
</dbReference>
<feature type="repeat" description="PPR" evidence="2">
    <location>
        <begin position="467"/>
        <end position="501"/>
    </location>
</feature>
<evidence type="ECO:0000256" key="2">
    <source>
        <dbReference type="PROSITE-ProRule" id="PRU00708"/>
    </source>
</evidence>
<keyword evidence="1" id="KW-0677">Repeat</keyword>
<dbReference type="PANTHER" id="PTHR47447">
    <property type="entry name" value="OS03G0856100 PROTEIN"/>
    <property type="match status" value="1"/>
</dbReference>
<sequence length="604" mass="65542">MQADMLTARSSTFVNPGCSPKALGRFDSALPSFAWQSSVDKLVGMQQGRLELTVVSYTSAMAQMAWIVTLKVLAHMQERQCLANSVTLNSILAATARSAQWTSGMCLLREMQSTGLVPTIISFGTGLSFGRGARWRQGFRLLQQLWRISLQLNTVAANAAISCVSPGMSMSGNEEMLPRGWSAAIHMHSRMRQRSIEVSAATTGSLIQVGRFTRRWHLALGFLKLEQQLRGDRHPSVSRISANTAISACEVSQWARALGVCESMEGVIDGVTVSACISACEKGHRWERAVDLTHHLSQGTAAPRLTGLAQDKLQCLPVALTACISACEKGCAWQTSLQMAADLRPLLGFQKASQTLPYNAALCSLGRSARWELAVGIVSWLHESTLQPSLETLNACVGALRVAQEWSCALAAWLTLKQWALLPSVVTLAASLATVSGRAACNALISVCAEPQRWSLGICLFDVMAPDRISFNSLASVLEKSRRWRQTLALLPQLRSRRLEPDPFTQDAILAACQRAGVWRRVLASLHQTPSPEVVGMVCAALALARQWEQWPKVLEMLQDLRARDVEVDAAVQGMAIDLLMAAGAGAPASAPYVHSLHLLLGHC</sequence>
<evidence type="ECO:0000256" key="1">
    <source>
        <dbReference type="ARBA" id="ARBA00022737"/>
    </source>
</evidence>
<dbReference type="OrthoDB" id="433424at2759"/>
<proteinExistence type="predicted"/>
<dbReference type="PROSITE" id="PS51375">
    <property type="entry name" value="PPR"/>
    <property type="match status" value="2"/>
</dbReference>
<dbReference type="InterPro" id="IPR011990">
    <property type="entry name" value="TPR-like_helical_dom_sf"/>
</dbReference>
<feature type="repeat" description="PPR" evidence="2">
    <location>
        <begin position="84"/>
        <end position="118"/>
    </location>
</feature>
<dbReference type="InterPro" id="IPR002885">
    <property type="entry name" value="PPR_rpt"/>
</dbReference>
<protein>
    <recommendedName>
        <fullName evidence="5">Pentatricopeptide repeat-containing protein, chloroplastic</fullName>
    </recommendedName>
</protein>
<dbReference type="PANTHER" id="PTHR47447:SF17">
    <property type="entry name" value="OS12G0638900 PROTEIN"/>
    <property type="match status" value="1"/>
</dbReference>
<gene>
    <name evidence="3" type="ORF">SNAT2548_LOCUS29145</name>
</gene>
<evidence type="ECO:0008006" key="5">
    <source>
        <dbReference type="Google" id="ProtNLM"/>
    </source>
</evidence>
<accession>A0A812TCI0</accession>
<keyword evidence="4" id="KW-1185">Reference proteome</keyword>
<evidence type="ECO:0000313" key="3">
    <source>
        <dbReference type="EMBL" id="CAE7520762.1"/>
    </source>
</evidence>